<dbReference type="RefSeq" id="WP_172834366.1">
    <property type="nucleotide sequence ID" value="NZ_LT828648.1"/>
</dbReference>
<organism evidence="2 3">
    <name type="scientific">Nitrospira japonica</name>
    <dbReference type="NCBI Taxonomy" id="1325564"/>
    <lineage>
        <taxon>Bacteria</taxon>
        <taxon>Pseudomonadati</taxon>
        <taxon>Nitrospirota</taxon>
        <taxon>Nitrospiria</taxon>
        <taxon>Nitrospirales</taxon>
        <taxon>Nitrospiraceae</taxon>
        <taxon>Nitrospira</taxon>
    </lineage>
</organism>
<dbReference type="EMBL" id="LT828648">
    <property type="protein sequence ID" value="SLM49426.1"/>
    <property type="molecule type" value="Genomic_DNA"/>
</dbReference>
<feature type="signal peptide" evidence="1">
    <location>
        <begin position="1"/>
        <end position="22"/>
    </location>
</feature>
<evidence type="ECO:0000256" key="1">
    <source>
        <dbReference type="SAM" id="SignalP"/>
    </source>
</evidence>
<feature type="chain" id="PRO_5012461436" evidence="1">
    <location>
        <begin position="23"/>
        <end position="134"/>
    </location>
</feature>
<gene>
    <name evidence="2" type="ORF">NSJP_3259</name>
</gene>
<evidence type="ECO:0000313" key="3">
    <source>
        <dbReference type="Proteomes" id="UP000192042"/>
    </source>
</evidence>
<dbReference type="KEGG" id="nja:NSJP_3259"/>
<dbReference type="AlphaFoldDB" id="A0A1W1I8U2"/>
<protein>
    <submittedName>
        <fullName evidence="2">Putative PEGA domain protein</fullName>
    </submittedName>
</protein>
<reference evidence="2 3" key="1">
    <citation type="submission" date="2017-03" db="EMBL/GenBank/DDBJ databases">
        <authorList>
            <person name="Afonso C.L."/>
            <person name="Miller P.J."/>
            <person name="Scott M.A."/>
            <person name="Spackman E."/>
            <person name="Goraichik I."/>
            <person name="Dimitrov K.M."/>
            <person name="Suarez D.L."/>
            <person name="Swayne D.E."/>
        </authorList>
    </citation>
    <scope>NUCLEOTIDE SEQUENCE [LARGE SCALE GENOMIC DNA]</scope>
    <source>
        <strain evidence="2">Genome sequencing of Nitrospira japonica strain NJ11</strain>
    </source>
</reference>
<accession>A0A1W1I8U2</accession>
<evidence type="ECO:0000313" key="2">
    <source>
        <dbReference type="EMBL" id="SLM49426.1"/>
    </source>
</evidence>
<keyword evidence="1" id="KW-0732">Signal</keyword>
<dbReference type="STRING" id="1325564.NSJP_3259"/>
<name>A0A1W1I8U2_9BACT</name>
<dbReference type="Proteomes" id="UP000192042">
    <property type="component" value="Chromosome I"/>
</dbReference>
<sequence>MNFAMCAWKTTCVGLALCTLLAGCGSIIHGSRQTVSFDSTPAGAIVKLQNGTSFTTPHSEELRRAEEHTVTIEKDGYEPARIAIKRDFNGVATILGNILWLIPGVIVDVLVGGAWTLDPEHVNVQLVEQKTKVE</sequence>
<keyword evidence="3" id="KW-1185">Reference proteome</keyword>
<proteinExistence type="predicted"/>